<dbReference type="GO" id="GO:0033897">
    <property type="term" value="F:ribonuclease T2 activity"/>
    <property type="evidence" value="ECO:0007669"/>
    <property type="project" value="InterPro"/>
</dbReference>
<dbReference type="EMBL" id="VEPZ02000867">
    <property type="protein sequence ID" value="KAE8714788.1"/>
    <property type="molecule type" value="Genomic_DNA"/>
</dbReference>
<dbReference type="GO" id="GO:0006401">
    <property type="term" value="P:RNA catabolic process"/>
    <property type="evidence" value="ECO:0007669"/>
    <property type="project" value="TreeGrafter"/>
</dbReference>
<name>A0A6A3BH68_HIBSY</name>
<keyword evidence="2" id="KW-0540">Nuclease</keyword>
<dbReference type="PANTHER" id="PTHR11240">
    <property type="entry name" value="RIBONUCLEASE T2"/>
    <property type="match status" value="1"/>
</dbReference>
<dbReference type="SUPFAM" id="SSF55895">
    <property type="entry name" value="Ribonuclease Rh-like"/>
    <property type="match status" value="1"/>
</dbReference>
<evidence type="ECO:0000256" key="2">
    <source>
        <dbReference type="ARBA" id="ARBA00022722"/>
    </source>
</evidence>
<comment type="caution">
    <text evidence="6">The sequence shown here is derived from an EMBL/GenBank/DDBJ whole genome shotgun (WGS) entry which is preliminary data.</text>
</comment>
<evidence type="ECO:0000313" key="6">
    <source>
        <dbReference type="EMBL" id="KAE8714788.1"/>
    </source>
</evidence>
<keyword evidence="2" id="KW-0378">Hydrolase</keyword>
<evidence type="ECO:0000256" key="1">
    <source>
        <dbReference type="ARBA" id="ARBA00007469"/>
    </source>
</evidence>
<dbReference type="GO" id="GO:0005576">
    <property type="term" value="C:extracellular region"/>
    <property type="evidence" value="ECO:0007669"/>
    <property type="project" value="TreeGrafter"/>
</dbReference>
<evidence type="ECO:0000256" key="3">
    <source>
        <dbReference type="ARBA" id="ARBA00023239"/>
    </source>
</evidence>
<evidence type="ECO:0000256" key="5">
    <source>
        <dbReference type="SAM" id="SignalP"/>
    </source>
</evidence>
<reference evidence="6" key="1">
    <citation type="submission" date="2019-09" db="EMBL/GenBank/DDBJ databases">
        <title>Draft genome information of white flower Hibiscus syriacus.</title>
        <authorList>
            <person name="Kim Y.-M."/>
        </authorList>
    </citation>
    <scope>NUCLEOTIDE SEQUENCE [LARGE SCALE GENOMIC DNA]</scope>
    <source>
        <strain evidence="6">YM2019G1</strain>
    </source>
</reference>
<proteinExistence type="inferred from homology"/>
<keyword evidence="5" id="KW-0732">Signal</keyword>
<protein>
    <submittedName>
        <fullName evidence="6">Uncharacterized protein</fullName>
    </submittedName>
</protein>
<keyword evidence="7" id="KW-1185">Reference proteome</keyword>
<accession>A0A6A3BH68</accession>
<dbReference type="InterPro" id="IPR036430">
    <property type="entry name" value="RNase_T2-like_sf"/>
</dbReference>
<organism evidence="6 7">
    <name type="scientific">Hibiscus syriacus</name>
    <name type="common">Rose of Sharon</name>
    <dbReference type="NCBI Taxonomy" id="106335"/>
    <lineage>
        <taxon>Eukaryota</taxon>
        <taxon>Viridiplantae</taxon>
        <taxon>Streptophyta</taxon>
        <taxon>Embryophyta</taxon>
        <taxon>Tracheophyta</taxon>
        <taxon>Spermatophyta</taxon>
        <taxon>Magnoliopsida</taxon>
        <taxon>eudicotyledons</taxon>
        <taxon>Gunneridae</taxon>
        <taxon>Pentapetalae</taxon>
        <taxon>rosids</taxon>
        <taxon>malvids</taxon>
        <taxon>Malvales</taxon>
        <taxon>Malvaceae</taxon>
        <taxon>Malvoideae</taxon>
        <taxon>Hibiscus</taxon>
    </lineage>
</organism>
<dbReference type="Pfam" id="PF00445">
    <property type="entry name" value="Ribonuclease_T2"/>
    <property type="match status" value="1"/>
</dbReference>
<dbReference type="GO" id="GO:0003723">
    <property type="term" value="F:RNA binding"/>
    <property type="evidence" value="ECO:0007669"/>
    <property type="project" value="InterPro"/>
</dbReference>
<sequence length="257" mass="29118">MDMKQILAFAAAVVASLVVSAQGADFAFYKLSLRWPTTLCIAAPQTCKSPIPDTFTIHGLWPTFKDDKNVPPYNPLTNKCNPNPMPATNIVAELQPIRGRLEKKWPDLIKGYRNEDLWEIQWLHHGMCSDYPRDPLIYYTSALILAENSKYDPLKVLGVQPSQTPYDIDTLLDNVKRTVGFYPQISCSMPIKGKQLYLKEIRFCFKRAMPPYQLQNCPDDMDNLCRSVPPLQRTVMIPPPITTNSGLNVTWELLASA</sequence>
<feature type="signal peptide" evidence="5">
    <location>
        <begin position="1"/>
        <end position="23"/>
    </location>
</feature>
<gene>
    <name evidence="6" type="ORF">F3Y22_tig00110187pilonHSYRG00040</name>
</gene>
<dbReference type="InterPro" id="IPR018188">
    <property type="entry name" value="RNase_T2_His_AS_1"/>
</dbReference>
<evidence type="ECO:0000313" key="7">
    <source>
        <dbReference type="Proteomes" id="UP000436088"/>
    </source>
</evidence>
<dbReference type="AlphaFoldDB" id="A0A6A3BH68"/>
<dbReference type="OrthoDB" id="1884050at2759"/>
<feature type="chain" id="PRO_5025624859" evidence="5">
    <location>
        <begin position="24"/>
        <end position="257"/>
    </location>
</feature>
<dbReference type="Proteomes" id="UP000436088">
    <property type="component" value="Unassembled WGS sequence"/>
</dbReference>
<comment type="similarity">
    <text evidence="1 4">Belongs to the RNase T2 family.</text>
</comment>
<dbReference type="Gene3D" id="3.90.730.10">
    <property type="entry name" value="Ribonuclease T2-like"/>
    <property type="match status" value="1"/>
</dbReference>
<dbReference type="InterPro" id="IPR001568">
    <property type="entry name" value="RNase_T2-like"/>
</dbReference>
<dbReference type="PANTHER" id="PTHR11240:SF46">
    <property type="entry name" value="INTRACELLULAR RIBONUCLEASE LX-LIKE"/>
    <property type="match status" value="1"/>
</dbReference>
<keyword evidence="3" id="KW-0456">Lyase</keyword>
<dbReference type="PROSITE" id="PS00530">
    <property type="entry name" value="RNASE_T2_1"/>
    <property type="match status" value="1"/>
</dbReference>
<evidence type="ECO:0000256" key="4">
    <source>
        <dbReference type="RuleBase" id="RU004328"/>
    </source>
</evidence>